<dbReference type="Gene3D" id="2.60.40.1090">
    <property type="entry name" value="Fimbrial-type adhesion domain"/>
    <property type="match status" value="1"/>
</dbReference>
<name>C9Y3C2_CROTZ</name>
<evidence type="ECO:0000256" key="1">
    <source>
        <dbReference type="ARBA" id="ARBA00004561"/>
    </source>
</evidence>
<feature type="signal peptide" evidence="5">
    <location>
        <begin position="1"/>
        <end position="23"/>
    </location>
</feature>
<dbReference type="EMBL" id="FN543093">
    <property type="protein sequence ID" value="CBA34488.1"/>
    <property type="molecule type" value="Genomic_DNA"/>
</dbReference>
<evidence type="ECO:0000256" key="2">
    <source>
        <dbReference type="ARBA" id="ARBA00006671"/>
    </source>
</evidence>
<reference evidence="8" key="2">
    <citation type="journal article" date="2011" name="J. Bacteriol.">
        <title>Complete genome sequence of Cronobacter turicensis LMG 23827, a food-borne pathogen causing deaths in neonates.</title>
        <authorList>
            <person name="Stephan R."/>
            <person name="Lehner A."/>
            <person name="Tischler P."/>
            <person name="Rattei T."/>
        </authorList>
    </citation>
    <scope>NUCLEOTIDE SEQUENCE [LARGE SCALE GENOMIC DNA]</scope>
    <source>
        <strain evidence="8">DSM 18703 / CCUG 55852 / LMG 23827 / z3032</strain>
    </source>
</reference>
<dbReference type="Pfam" id="PF00419">
    <property type="entry name" value="Fimbrial"/>
    <property type="match status" value="1"/>
</dbReference>
<feature type="chain" id="PRO_5003004452" description="Fimbrial-type adhesion domain-containing protein" evidence="5">
    <location>
        <begin position="24"/>
        <end position="182"/>
    </location>
</feature>
<dbReference type="KEGG" id="ctu:CTU_41640"/>
<sequence length="182" mass="18887">MKKKLTCLVFPALLLASSFCAEASTEDQSATLSISGAVVADADALCNISAKASAIYLRGDISNLINLGEVANNMTFVPLTIQGNEACVSQLKEGRFSYKFVGVADSIEGKALANASEGDSAAQGVAIGLFDDEGRPIDINHTVVLASQNRAQGIGFQVVKLNGKVATAGTVHGVLTIDVERL</sequence>
<dbReference type="Proteomes" id="UP000002069">
    <property type="component" value="Chromosome"/>
</dbReference>
<dbReference type="AlphaFoldDB" id="C9Y3C2"/>
<feature type="domain" description="Fimbrial-type adhesion" evidence="6">
    <location>
        <begin position="34"/>
        <end position="179"/>
    </location>
</feature>
<evidence type="ECO:0000256" key="4">
    <source>
        <dbReference type="ARBA" id="ARBA00023263"/>
    </source>
</evidence>
<comment type="similarity">
    <text evidence="2">Belongs to the fimbrial protein family.</text>
</comment>
<evidence type="ECO:0000313" key="8">
    <source>
        <dbReference type="Proteomes" id="UP000002069"/>
    </source>
</evidence>
<dbReference type="InterPro" id="IPR036937">
    <property type="entry name" value="Adhesion_dom_fimbrial_sf"/>
</dbReference>
<keyword evidence="8" id="KW-1185">Reference proteome</keyword>
<evidence type="ECO:0000313" key="7">
    <source>
        <dbReference type="EMBL" id="CBA34488.1"/>
    </source>
</evidence>
<dbReference type="InterPro" id="IPR050263">
    <property type="entry name" value="Bact_Fimbrial_Adh_Pro"/>
</dbReference>
<organism evidence="7 8">
    <name type="scientific">Cronobacter turicensis (strain DSM 18703 / CCUG 55852 / LMG 23827 / z3032)</name>
    <dbReference type="NCBI Taxonomy" id="693216"/>
    <lineage>
        <taxon>Bacteria</taxon>
        <taxon>Pseudomonadati</taxon>
        <taxon>Pseudomonadota</taxon>
        <taxon>Gammaproteobacteria</taxon>
        <taxon>Enterobacterales</taxon>
        <taxon>Enterobacteriaceae</taxon>
        <taxon>Cronobacter</taxon>
    </lineage>
</organism>
<gene>
    <name evidence="7" type="ordered locus">Ctu_41640</name>
</gene>
<reference evidence="7 8" key="1">
    <citation type="journal article" date="2010" name="J. Bacteriol.">
        <title>Complete Genome Sequence of Cronobacter turicensis LMG 23827, a foodborne pathogen causing deaths in neonates.</title>
        <authorList>
            <person name="Stephan R."/>
            <person name="Lehner A."/>
            <person name="Tischler P."/>
            <person name="Rattei T."/>
        </authorList>
    </citation>
    <scope>NUCLEOTIDE SEQUENCE [LARGE SCALE GENOMIC DNA]</scope>
    <source>
        <strain evidence="8">DSM 18703 / CCUG 55852 / LMG 23827 / z3032</strain>
    </source>
</reference>
<dbReference type="PANTHER" id="PTHR33420">
    <property type="entry name" value="FIMBRIAL SUBUNIT ELFA-RELATED"/>
    <property type="match status" value="1"/>
</dbReference>
<comment type="subcellular location">
    <subcellularLocation>
        <location evidence="1">Fimbrium</location>
    </subcellularLocation>
</comment>
<keyword evidence="3 5" id="KW-0732">Signal</keyword>
<evidence type="ECO:0000256" key="5">
    <source>
        <dbReference type="SAM" id="SignalP"/>
    </source>
</evidence>
<keyword evidence="4" id="KW-0281">Fimbrium</keyword>
<proteinExistence type="inferred from homology"/>
<dbReference type="InterPro" id="IPR008966">
    <property type="entry name" value="Adhesion_dom_sf"/>
</dbReference>
<dbReference type="PANTHER" id="PTHR33420:SF3">
    <property type="entry name" value="FIMBRIAL SUBUNIT ELFA"/>
    <property type="match status" value="1"/>
</dbReference>
<dbReference type="SUPFAM" id="SSF49401">
    <property type="entry name" value="Bacterial adhesins"/>
    <property type="match status" value="1"/>
</dbReference>
<protein>
    <recommendedName>
        <fullName evidence="6">Fimbrial-type adhesion domain-containing protein</fullName>
    </recommendedName>
</protein>
<dbReference type="GO" id="GO:0043709">
    <property type="term" value="P:cell adhesion involved in single-species biofilm formation"/>
    <property type="evidence" value="ECO:0007669"/>
    <property type="project" value="TreeGrafter"/>
</dbReference>
<dbReference type="HOGENOM" id="CLU_124873_0_0_6"/>
<evidence type="ECO:0000259" key="6">
    <source>
        <dbReference type="Pfam" id="PF00419"/>
    </source>
</evidence>
<dbReference type="InterPro" id="IPR000259">
    <property type="entry name" value="Adhesion_dom_fimbrial"/>
</dbReference>
<evidence type="ECO:0000256" key="3">
    <source>
        <dbReference type="ARBA" id="ARBA00022729"/>
    </source>
</evidence>
<accession>C9Y3C2</accession>
<dbReference type="GO" id="GO:0009289">
    <property type="term" value="C:pilus"/>
    <property type="evidence" value="ECO:0007669"/>
    <property type="project" value="UniProtKB-SubCell"/>
</dbReference>